<proteinExistence type="predicted"/>
<protein>
    <submittedName>
        <fullName evidence="2">Uncharacterized protein</fullName>
    </submittedName>
</protein>
<dbReference type="Proteomes" id="UP000215335">
    <property type="component" value="Unassembled WGS sequence"/>
</dbReference>
<keyword evidence="3" id="KW-1185">Reference proteome</keyword>
<sequence length="156" mass="16889">MAILFHFPLLCSTARTSVVSRRSSGSLHRFFCSLSHSADAACVAVTLVLLLLLLKAAYLPALRGINDQTLEITHVAATPRTNSCQSPFASGLSVATEFVHTDERAMVNEKATEIAIDFFVQLSFCENSKIQQPDKASSESTKGNLIKASSSWPSNK</sequence>
<organism evidence="2 3">
    <name type="scientific">Trichomalopsis sarcophagae</name>
    <dbReference type="NCBI Taxonomy" id="543379"/>
    <lineage>
        <taxon>Eukaryota</taxon>
        <taxon>Metazoa</taxon>
        <taxon>Ecdysozoa</taxon>
        <taxon>Arthropoda</taxon>
        <taxon>Hexapoda</taxon>
        <taxon>Insecta</taxon>
        <taxon>Pterygota</taxon>
        <taxon>Neoptera</taxon>
        <taxon>Endopterygota</taxon>
        <taxon>Hymenoptera</taxon>
        <taxon>Apocrita</taxon>
        <taxon>Proctotrupomorpha</taxon>
        <taxon>Chalcidoidea</taxon>
        <taxon>Pteromalidae</taxon>
        <taxon>Pteromalinae</taxon>
        <taxon>Trichomalopsis</taxon>
    </lineage>
</organism>
<evidence type="ECO:0000313" key="2">
    <source>
        <dbReference type="EMBL" id="OXU28115.1"/>
    </source>
</evidence>
<feature type="region of interest" description="Disordered" evidence="1">
    <location>
        <begin position="132"/>
        <end position="156"/>
    </location>
</feature>
<evidence type="ECO:0000256" key="1">
    <source>
        <dbReference type="SAM" id="MobiDB-lite"/>
    </source>
</evidence>
<evidence type="ECO:0000313" key="3">
    <source>
        <dbReference type="Proteomes" id="UP000215335"/>
    </source>
</evidence>
<gene>
    <name evidence="2" type="ORF">TSAR_004903</name>
</gene>
<name>A0A232FBU2_9HYME</name>
<comment type="caution">
    <text evidence="2">The sequence shown here is derived from an EMBL/GenBank/DDBJ whole genome shotgun (WGS) entry which is preliminary data.</text>
</comment>
<dbReference type="EMBL" id="NNAY01000477">
    <property type="protein sequence ID" value="OXU28115.1"/>
    <property type="molecule type" value="Genomic_DNA"/>
</dbReference>
<dbReference type="AlphaFoldDB" id="A0A232FBU2"/>
<reference evidence="2 3" key="1">
    <citation type="journal article" date="2017" name="Curr. Biol.">
        <title>The Evolution of Venom by Co-option of Single-Copy Genes.</title>
        <authorList>
            <person name="Martinson E.O."/>
            <person name="Mrinalini"/>
            <person name="Kelkar Y.D."/>
            <person name="Chang C.H."/>
            <person name="Werren J.H."/>
        </authorList>
    </citation>
    <scope>NUCLEOTIDE SEQUENCE [LARGE SCALE GENOMIC DNA]</scope>
    <source>
        <strain evidence="2 3">Alberta</strain>
        <tissue evidence="2">Whole body</tissue>
    </source>
</reference>
<accession>A0A232FBU2</accession>